<feature type="domain" description="Flagellin C-terminal" evidence="6">
    <location>
        <begin position="315"/>
        <end position="400"/>
    </location>
</feature>
<dbReference type="RefSeq" id="WP_332288396.1">
    <property type="nucleotide sequence ID" value="NZ_JAZIBG010000017.1"/>
</dbReference>
<comment type="caution">
    <text evidence="7">The sequence shown here is derived from an EMBL/GenBank/DDBJ whole genome shotgun (WGS) entry which is preliminary data.</text>
</comment>
<dbReference type="SUPFAM" id="SSF64518">
    <property type="entry name" value="Phase 1 flagellin"/>
    <property type="match status" value="1"/>
</dbReference>
<evidence type="ECO:0000256" key="2">
    <source>
        <dbReference type="ARBA" id="ARBA00023143"/>
    </source>
</evidence>
<dbReference type="GO" id="GO:0009288">
    <property type="term" value="C:bacterial-type flagellum"/>
    <property type="evidence" value="ECO:0007669"/>
    <property type="project" value="UniProtKB-SubCell"/>
</dbReference>
<keyword evidence="8" id="KW-1185">Reference proteome</keyword>
<dbReference type="Gene3D" id="1.20.1330.10">
    <property type="entry name" value="f41 fragment of flagellin, N-terminal domain"/>
    <property type="match status" value="1"/>
</dbReference>
<dbReference type="InterPro" id="IPR001492">
    <property type="entry name" value="Flagellin"/>
</dbReference>
<comment type="subcellular location">
    <subcellularLocation>
        <location evidence="3">Secreted</location>
    </subcellularLocation>
    <subcellularLocation>
        <location evidence="3">Bacterial flagellum</location>
    </subcellularLocation>
</comment>
<dbReference type="InterPro" id="IPR001029">
    <property type="entry name" value="Flagellin_N"/>
</dbReference>
<reference evidence="7 8" key="1">
    <citation type="submission" date="2024-02" db="EMBL/GenBank/DDBJ databases">
        <title>Genome sequence of Aquincola sp. MAHUQ-54.</title>
        <authorList>
            <person name="Huq M.A."/>
        </authorList>
    </citation>
    <scope>NUCLEOTIDE SEQUENCE [LARGE SCALE GENOMIC DNA]</scope>
    <source>
        <strain evidence="7 8">MAHUQ-54</strain>
    </source>
</reference>
<dbReference type="GO" id="GO:0005576">
    <property type="term" value="C:extracellular region"/>
    <property type="evidence" value="ECO:0007669"/>
    <property type="project" value="UniProtKB-SubCell"/>
</dbReference>
<comment type="similarity">
    <text evidence="1 3">Belongs to the bacterial flagellin family.</text>
</comment>
<dbReference type="PANTHER" id="PTHR42792">
    <property type="entry name" value="FLAGELLIN"/>
    <property type="match status" value="1"/>
</dbReference>
<keyword evidence="7" id="KW-0282">Flagellum</keyword>
<evidence type="ECO:0000313" key="7">
    <source>
        <dbReference type="EMBL" id="MEF7613457.1"/>
    </source>
</evidence>
<keyword evidence="3" id="KW-0964">Secreted</keyword>
<dbReference type="PANTHER" id="PTHR42792:SF2">
    <property type="entry name" value="FLAGELLIN"/>
    <property type="match status" value="1"/>
</dbReference>
<proteinExistence type="inferred from homology"/>
<comment type="function">
    <text evidence="3">Flagellin is the subunit protein which polymerizes to form the filaments of bacterial flagella.</text>
</comment>
<dbReference type="Pfam" id="PF00669">
    <property type="entry name" value="Flagellin_N"/>
    <property type="match status" value="1"/>
</dbReference>
<keyword evidence="7" id="KW-0969">Cilium</keyword>
<organism evidence="7 8">
    <name type="scientific">Aquincola agrisoli</name>
    <dbReference type="NCBI Taxonomy" id="3119538"/>
    <lineage>
        <taxon>Bacteria</taxon>
        <taxon>Pseudomonadati</taxon>
        <taxon>Pseudomonadota</taxon>
        <taxon>Betaproteobacteria</taxon>
        <taxon>Burkholderiales</taxon>
        <taxon>Sphaerotilaceae</taxon>
        <taxon>Aquincola</taxon>
    </lineage>
</organism>
<dbReference type="EMBL" id="JAZIBG010000017">
    <property type="protein sequence ID" value="MEF7613457.1"/>
    <property type="molecule type" value="Genomic_DNA"/>
</dbReference>
<evidence type="ECO:0000259" key="5">
    <source>
        <dbReference type="Pfam" id="PF00669"/>
    </source>
</evidence>
<dbReference type="Proteomes" id="UP001336250">
    <property type="component" value="Unassembled WGS sequence"/>
</dbReference>
<evidence type="ECO:0000256" key="1">
    <source>
        <dbReference type="ARBA" id="ARBA00005709"/>
    </source>
</evidence>
<feature type="coiled-coil region" evidence="4">
    <location>
        <begin position="102"/>
        <end position="129"/>
    </location>
</feature>
<dbReference type="PRINTS" id="PR00207">
    <property type="entry name" value="FLAGELLIN"/>
</dbReference>
<dbReference type="InterPro" id="IPR046358">
    <property type="entry name" value="Flagellin_C"/>
</dbReference>
<evidence type="ECO:0000259" key="6">
    <source>
        <dbReference type="Pfam" id="PF00700"/>
    </source>
</evidence>
<evidence type="ECO:0000256" key="4">
    <source>
        <dbReference type="SAM" id="Coils"/>
    </source>
</evidence>
<dbReference type="Pfam" id="PF00700">
    <property type="entry name" value="Flagellin_C"/>
    <property type="match status" value="1"/>
</dbReference>
<evidence type="ECO:0000313" key="8">
    <source>
        <dbReference type="Proteomes" id="UP001336250"/>
    </source>
</evidence>
<dbReference type="Gene3D" id="3.30.70.2120">
    <property type="match status" value="1"/>
</dbReference>
<dbReference type="GO" id="GO:0005198">
    <property type="term" value="F:structural molecule activity"/>
    <property type="evidence" value="ECO:0007669"/>
    <property type="project" value="UniProtKB-UniRule"/>
</dbReference>
<sequence>MAMTINTNVASLTAQRNLSASQNTLSTSMQRLSSGLRVNSAKDDAAGLAIAERMGAQTRGLNVAARNANDGISLAQTAEGALGKVGDMLQRMRELAVQSANATNSDTDREALQAEVVQLRDEIDRVAKNTAFNGKKLLDGSFAAGNFQVGSNSGEVITIAALTDSSAEGLSKVTYGSGSLTGISAGAITTLTEVTGNTMAVQVSGVSYSLGDLGVARTAEERLGQTVEAINRLTADTGVTAFLKKQDAGTYEIQFRSANTVNGQGTTAVGVSLAGFDYASTGVTAGALVTAGTGTSAAGIDELKIDTAEDAWLAMKQIDDALVQINSTRASLGAVQSRFENAVSNIQTQAENTSAARGRIVDADFASETASLSKAQILQQAGTAMVAQANQLPQQVLQLLG</sequence>
<keyword evidence="2 3" id="KW-0975">Bacterial flagellum</keyword>
<keyword evidence="7" id="KW-0966">Cell projection</keyword>
<dbReference type="Gene3D" id="6.10.10.10">
    <property type="entry name" value="Flagellar export chaperone, C-terminal domain"/>
    <property type="match status" value="1"/>
</dbReference>
<protein>
    <recommendedName>
        <fullName evidence="3">Flagellin</fullName>
    </recommendedName>
</protein>
<feature type="domain" description="Flagellin N-terminal" evidence="5">
    <location>
        <begin position="5"/>
        <end position="142"/>
    </location>
</feature>
<evidence type="ECO:0000256" key="3">
    <source>
        <dbReference type="RuleBase" id="RU362073"/>
    </source>
</evidence>
<accession>A0AAW9QDS3</accession>
<dbReference type="AlphaFoldDB" id="A0AAW9QDS3"/>
<gene>
    <name evidence="7" type="ORF">V4F39_05990</name>
</gene>
<name>A0AAW9QDS3_9BURK</name>
<dbReference type="InterPro" id="IPR042187">
    <property type="entry name" value="Flagellin_C_sub2"/>
</dbReference>
<keyword evidence="4" id="KW-0175">Coiled coil</keyword>